<keyword evidence="7 9" id="KW-1133">Transmembrane helix</keyword>
<protein>
    <recommendedName>
        <fullName evidence="9">Bidirectional sugar transporter SWEET</fullName>
    </recommendedName>
</protein>
<name>A0ABD1ZII9_9MARC</name>
<keyword evidence="3 9" id="KW-0813">Transport</keyword>
<feature type="transmembrane region" description="Helical" evidence="9">
    <location>
        <begin position="101"/>
        <end position="121"/>
    </location>
</feature>
<evidence type="ECO:0000313" key="12">
    <source>
        <dbReference type="Proteomes" id="UP001605036"/>
    </source>
</evidence>
<dbReference type="PANTHER" id="PTHR10791">
    <property type="entry name" value="RAG1-ACTIVATING PROTEIN 1"/>
    <property type="match status" value="1"/>
</dbReference>
<keyword evidence="5 9" id="KW-0812">Transmembrane</keyword>
<evidence type="ECO:0000256" key="8">
    <source>
        <dbReference type="ARBA" id="ARBA00023136"/>
    </source>
</evidence>
<keyword evidence="4 9" id="KW-0762">Sugar transport</keyword>
<dbReference type="GO" id="GO:0005886">
    <property type="term" value="C:plasma membrane"/>
    <property type="evidence" value="ECO:0007669"/>
    <property type="project" value="UniProtKB-SubCell"/>
</dbReference>
<organism evidence="11 12">
    <name type="scientific">Riccia fluitans</name>
    <dbReference type="NCBI Taxonomy" id="41844"/>
    <lineage>
        <taxon>Eukaryota</taxon>
        <taxon>Viridiplantae</taxon>
        <taxon>Streptophyta</taxon>
        <taxon>Embryophyta</taxon>
        <taxon>Marchantiophyta</taxon>
        <taxon>Marchantiopsida</taxon>
        <taxon>Marchantiidae</taxon>
        <taxon>Marchantiales</taxon>
        <taxon>Ricciaceae</taxon>
        <taxon>Riccia</taxon>
    </lineage>
</organism>
<evidence type="ECO:0000256" key="7">
    <source>
        <dbReference type="ARBA" id="ARBA00022989"/>
    </source>
</evidence>
<dbReference type="FunFam" id="1.20.1280.290:FF:000002">
    <property type="entry name" value="Bidirectional sugar transporter SWEET"/>
    <property type="match status" value="1"/>
</dbReference>
<dbReference type="InterPro" id="IPR004316">
    <property type="entry name" value="SWEET_rpt"/>
</dbReference>
<dbReference type="Pfam" id="PF03083">
    <property type="entry name" value="MtN3_slv"/>
    <property type="match status" value="2"/>
</dbReference>
<keyword evidence="6" id="KW-0677">Repeat</keyword>
<feature type="transmembrane region" description="Helical" evidence="9">
    <location>
        <begin position="187"/>
        <end position="208"/>
    </location>
</feature>
<evidence type="ECO:0000256" key="10">
    <source>
        <dbReference type="SAM" id="MobiDB-lite"/>
    </source>
</evidence>
<sequence length="273" mass="29735">MDFKLILGILGNAIAIALFASPLPTFWKIFKKKDTEDYSGIPYVATLMNCLLWVLYGLPLVSKDALLVLTINVAGCAFEISYLILFLLYSPKMERRKVGKILIAVTIVYSILVSLSLIVVPKKTRKMEVGSLCVIFGVGMYVSPLSVMRLVIKTRSVEYMPLLLCICVFLNSTVWTGYGILAKDVFIIIPNALGMLAGVLQLSLHVIYRHAIPLENDIEDEPAKGSRAAGGDIAAQTVYPTVEKDGRPHPSKTTASSTHRSTNVSTPGSGGIV</sequence>
<proteinExistence type="inferred from homology"/>
<accession>A0ABD1ZII9</accession>
<dbReference type="FunFam" id="1.20.1280.290:FF:000001">
    <property type="entry name" value="Bidirectional sugar transporter SWEET"/>
    <property type="match status" value="1"/>
</dbReference>
<evidence type="ECO:0000256" key="6">
    <source>
        <dbReference type="ARBA" id="ARBA00022737"/>
    </source>
</evidence>
<dbReference type="Proteomes" id="UP001605036">
    <property type="component" value="Unassembled WGS sequence"/>
</dbReference>
<feature type="region of interest" description="Disordered" evidence="10">
    <location>
        <begin position="240"/>
        <end position="273"/>
    </location>
</feature>
<comment type="subcellular location">
    <subcellularLocation>
        <location evidence="9">Cell membrane</location>
        <topology evidence="9">Multi-pass membrane protein</topology>
    </subcellularLocation>
    <subcellularLocation>
        <location evidence="1">Endomembrane system</location>
        <topology evidence="1">Multi-pass membrane protein</topology>
    </subcellularLocation>
</comment>
<evidence type="ECO:0000256" key="3">
    <source>
        <dbReference type="ARBA" id="ARBA00022448"/>
    </source>
</evidence>
<feature type="transmembrane region" description="Helical" evidence="9">
    <location>
        <begin position="6"/>
        <end position="29"/>
    </location>
</feature>
<dbReference type="GO" id="GO:0012505">
    <property type="term" value="C:endomembrane system"/>
    <property type="evidence" value="ECO:0007669"/>
    <property type="project" value="UniProtKB-SubCell"/>
</dbReference>
<feature type="transmembrane region" description="Helical" evidence="9">
    <location>
        <begin position="65"/>
        <end position="89"/>
    </location>
</feature>
<dbReference type="Gene3D" id="1.20.1280.290">
    <property type="match status" value="2"/>
</dbReference>
<dbReference type="AlphaFoldDB" id="A0ABD1ZII9"/>
<feature type="transmembrane region" description="Helical" evidence="9">
    <location>
        <begin position="159"/>
        <end position="181"/>
    </location>
</feature>
<keyword evidence="12" id="KW-1185">Reference proteome</keyword>
<feature type="transmembrane region" description="Helical" evidence="9">
    <location>
        <begin position="41"/>
        <end position="59"/>
    </location>
</feature>
<evidence type="ECO:0000256" key="2">
    <source>
        <dbReference type="ARBA" id="ARBA00007809"/>
    </source>
</evidence>
<gene>
    <name evidence="11" type="ORF">R1flu_018007</name>
</gene>
<dbReference type="PANTHER" id="PTHR10791:SF240">
    <property type="entry name" value="BIDIRECTIONAL SUGAR TRANSPORTER SWEET"/>
    <property type="match status" value="1"/>
</dbReference>
<evidence type="ECO:0000256" key="1">
    <source>
        <dbReference type="ARBA" id="ARBA00004127"/>
    </source>
</evidence>
<comment type="function">
    <text evidence="9">Mediates both low-affinity uptake and efflux of sugar across the membrane.</text>
</comment>
<comment type="similarity">
    <text evidence="2 9">Belongs to the SWEET sugar transporter family.</text>
</comment>
<evidence type="ECO:0000256" key="4">
    <source>
        <dbReference type="ARBA" id="ARBA00022597"/>
    </source>
</evidence>
<keyword evidence="8 9" id="KW-0472">Membrane</keyword>
<evidence type="ECO:0000313" key="11">
    <source>
        <dbReference type="EMBL" id="KAL2649879.1"/>
    </source>
</evidence>
<feature type="compositionally biased region" description="Polar residues" evidence="10">
    <location>
        <begin position="251"/>
        <end position="267"/>
    </location>
</feature>
<comment type="caution">
    <text evidence="11">The sequence shown here is derived from an EMBL/GenBank/DDBJ whole genome shotgun (WGS) entry which is preliminary data.</text>
</comment>
<dbReference type="InterPro" id="IPR047664">
    <property type="entry name" value="SWEET"/>
</dbReference>
<dbReference type="EMBL" id="JBHFFA010000001">
    <property type="protein sequence ID" value="KAL2649879.1"/>
    <property type="molecule type" value="Genomic_DNA"/>
</dbReference>
<evidence type="ECO:0000256" key="5">
    <source>
        <dbReference type="ARBA" id="ARBA00022692"/>
    </source>
</evidence>
<evidence type="ECO:0000256" key="9">
    <source>
        <dbReference type="RuleBase" id="RU910715"/>
    </source>
</evidence>
<feature type="transmembrane region" description="Helical" evidence="9">
    <location>
        <begin position="127"/>
        <end position="147"/>
    </location>
</feature>
<reference evidence="11 12" key="1">
    <citation type="submission" date="2024-09" db="EMBL/GenBank/DDBJ databases">
        <title>Chromosome-scale assembly of Riccia fluitans.</title>
        <authorList>
            <person name="Paukszto L."/>
            <person name="Sawicki J."/>
            <person name="Karawczyk K."/>
            <person name="Piernik-Szablinska J."/>
            <person name="Szczecinska M."/>
            <person name="Mazdziarz M."/>
        </authorList>
    </citation>
    <scope>NUCLEOTIDE SEQUENCE [LARGE SCALE GENOMIC DNA]</scope>
    <source>
        <strain evidence="11">Rf_01</strain>
        <tissue evidence="11">Aerial parts of the thallus</tissue>
    </source>
</reference>